<dbReference type="Pfam" id="PF10408">
    <property type="entry name" value="Ufd2P_core"/>
    <property type="match status" value="1"/>
</dbReference>
<keyword evidence="4" id="KW-0808">Transferase</keyword>
<keyword evidence="8" id="KW-1185">Reference proteome</keyword>
<dbReference type="PANTHER" id="PTHR13931:SF16">
    <property type="entry name" value="UBIQUITIN CONJUGATION FACTOR E4 A"/>
    <property type="match status" value="1"/>
</dbReference>
<organism evidence="7 8">
    <name type="scientific">Cichlidogyrus casuarinus</name>
    <dbReference type="NCBI Taxonomy" id="1844966"/>
    <lineage>
        <taxon>Eukaryota</taxon>
        <taxon>Metazoa</taxon>
        <taxon>Spiralia</taxon>
        <taxon>Lophotrochozoa</taxon>
        <taxon>Platyhelminthes</taxon>
        <taxon>Monogenea</taxon>
        <taxon>Monopisthocotylea</taxon>
        <taxon>Dactylogyridea</taxon>
        <taxon>Ancyrocephalidae</taxon>
        <taxon>Cichlidogyrus</taxon>
    </lineage>
</organism>
<dbReference type="EMBL" id="JBJKFK010000288">
    <property type="protein sequence ID" value="KAL3318089.1"/>
    <property type="molecule type" value="Genomic_DNA"/>
</dbReference>
<evidence type="ECO:0000256" key="4">
    <source>
        <dbReference type="ARBA" id="ARBA00022679"/>
    </source>
</evidence>
<evidence type="ECO:0000313" key="8">
    <source>
        <dbReference type="Proteomes" id="UP001626550"/>
    </source>
</evidence>
<dbReference type="EC" id="2.3.2.27" evidence="3"/>
<evidence type="ECO:0000256" key="2">
    <source>
        <dbReference type="ARBA" id="ARBA00004906"/>
    </source>
</evidence>
<dbReference type="InterPro" id="IPR045132">
    <property type="entry name" value="UBE4"/>
</dbReference>
<feature type="domain" description="Ubiquitin conjugation factor E4 core" evidence="6">
    <location>
        <begin position="4"/>
        <end position="187"/>
    </location>
</feature>
<dbReference type="GO" id="GO:0061630">
    <property type="term" value="F:ubiquitin protein ligase activity"/>
    <property type="evidence" value="ECO:0007669"/>
    <property type="project" value="UniProtKB-EC"/>
</dbReference>
<protein>
    <recommendedName>
        <fullName evidence="3">RING-type E3 ubiquitin transferase</fullName>
        <ecNumber evidence="3">2.3.2.27</ecNumber>
    </recommendedName>
</protein>
<evidence type="ECO:0000313" key="7">
    <source>
        <dbReference type="EMBL" id="KAL3318089.1"/>
    </source>
</evidence>
<dbReference type="Proteomes" id="UP001626550">
    <property type="component" value="Unassembled WGS sequence"/>
</dbReference>
<gene>
    <name evidence="7" type="primary">UBE4A_1</name>
    <name evidence="7" type="ORF">Ciccas_003244</name>
</gene>
<dbReference type="AlphaFoldDB" id="A0ABD2QEX3"/>
<evidence type="ECO:0000259" key="6">
    <source>
        <dbReference type="Pfam" id="PF10408"/>
    </source>
</evidence>
<evidence type="ECO:0000256" key="5">
    <source>
        <dbReference type="ARBA" id="ARBA00022786"/>
    </source>
</evidence>
<dbReference type="InterPro" id="IPR019474">
    <property type="entry name" value="Ub_conjug_fac_E4_core"/>
</dbReference>
<reference evidence="7 8" key="1">
    <citation type="submission" date="2024-11" db="EMBL/GenBank/DDBJ databases">
        <title>Adaptive evolution of stress response genes in parasites aligns with host niche diversity.</title>
        <authorList>
            <person name="Hahn C."/>
            <person name="Resl P."/>
        </authorList>
    </citation>
    <scope>NUCLEOTIDE SEQUENCE [LARGE SCALE GENOMIC DNA]</scope>
    <source>
        <strain evidence="7">EGGRZ-B1_66</strain>
        <tissue evidence="7">Body</tissue>
    </source>
</reference>
<evidence type="ECO:0000256" key="1">
    <source>
        <dbReference type="ARBA" id="ARBA00000900"/>
    </source>
</evidence>
<name>A0ABD2QEX3_9PLAT</name>
<evidence type="ECO:0000256" key="3">
    <source>
        <dbReference type="ARBA" id="ARBA00012483"/>
    </source>
</evidence>
<dbReference type="PANTHER" id="PTHR13931">
    <property type="entry name" value="UBIQUITINATION FACTOR E4"/>
    <property type="match status" value="1"/>
</dbReference>
<sequence>MEKPPHLLTELFFLTHYAIHLAFGPLLSLHKETNQQLHQMETALNSRDGFAESDINLLLKRKLRDMMSRFLEQVTAMSNERRLRDQLGFLVTTTQYLIALAKQNKPGQLSPLAFIPEFVIENVIDLVSYLRVLKDEFLESSDVANIPLEPLLEFAILFMHKPTLLPNPHLRARLAELLETLLPVRENETWNTAATNVFGQSINQVA</sequence>
<comment type="caution">
    <text evidence="7">The sequence shown here is derived from an EMBL/GenBank/DDBJ whole genome shotgun (WGS) entry which is preliminary data.</text>
</comment>
<comment type="pathway">
    <text evidence="2">Protein modification; protein ubiquitination.</text>
</comment>
<proteinExistence type="predicted"/>
<keyword evidence="5" id="KW-0833">Ubl conjugation pathway</keyword>
<comment type="catalytic activity">
    <reaction evidence="1">
        <text>S-ubiquitinyl-[E2 ubiquitin-conjugating enzyme]-L-cysteine + [acceptor protein]-L-lysine = [E2 ubiquitin-conjugating enzyme]-L-cysteine + N(6)-ubiquitinyl-[acceptor protein]-L-lysine.</text>
        <dbReference type="EC" id="2.3.2.27"/>
    </reaction>
</comment>
<accession>A0ABD2QEX3</accession>